<sequence length="66" mass="8060">MLRLWHWWLNSRSKADSTGMSTLRQSILHRQNYYSDKYNDEEFEYRTPPARLYVPDSSFMNLKISK</sequence>
<dbReference type="InterPro" id="IPR036858">
    <property type="entry name" value="Cyclin-dep_kinase_reg-sub_sf"/>
</dbReference>
<comment type="caution">
    <text evidence="1">The sequence shown here is derived from an EMBL/GenBank/DDBJ whole genome shotgun (WGS) entry which is preliminary data.</text>
</comment>
<dbReference type="EMBL" id="JBBHLL010000002">
    <property type="protein sequence ID" value="KAK7835274.1"/>
    <property type="molecule type" value="Genomic_DNA"/>
</dbReference>
<evidence type="ECO:0000313" key="1">
    <source>
        <dbReference type="EMBL" id="KAK7835274.1"/>
    </source>
</evidence>
<name>A0AAW0K9W1_MYOGA</name>
<dbReference type="SUPFAM" id="SSF55637">
    <property type="entry name" value="Cell cycle regulatory proteins"/>
    <property type="match status" value="1"/>
</dbReference>
<gene>
    <name evidence="1" type="ORF">U0070_017810</name>
</gene>
<evidence type="ECO:0000313" key="2">
    <source>
        <dbReference type="Proteomes" id="UP001488838"/>
    </source>
</evidence>
<dbReference type="Proteomes" id="UP001488838">
    <property type="component" value="Unassembled WGS sequence"/>
</dbReference>
<proteinExistence type="predicted"/>
<protein>
    <submittedName>
        <fullName evidence="1">Uncharacterized protein</fullName>
    </submittedName>
</protein>
<dbReference type="GO" id="GO:0016538">
    <property type="term" value="F:cyclin-dependent protein serine/threonine kinase regulator activity"/>
    <property type="evidence" value="ECO:0007669"/>
    <property type="project" value="InterPro"/>
</dbReference>
<dbReference type="AlphaFoldDB" id="A0AAW0K9W1"/>
<reference evidence="1 2" key="1">
    <citation type="journal article" date="2023" name="bioRxiv">
        <title>Conserved and derived expression patterns and positive selection on dental genes reveal complex evolutionary context of ever-growing rodent molars.</title>
        <authorList>
            <person name="Calamari Z.T."/>
            <person name="Song A."/>
            <person name="Cohen E."/>
            <person name="Akter M."/>
            <person name="Roy R.D."/>
            <person name="Hallikas O."/>
            <person name="Christensen M.M."/>
            <person name="Li P."/>
            <person name="Marangoni P."/>
            <person name="Jernvall J."/>
            <person name="Klein O.D."/>
        </authorList>
    </citation>
    <scope>NUCLEOTIDE SEQUENCE [LARGE SCALE GENOMIC DNA]</scope>
    <source>
        <strain evidence="1">V071</strain>
    </source>
</reference>
<keyword evidence="2" id="KW-1185">Reference proteome</keyword>
<accession>A0AAW0K9W1</accession>
<organism evidence="1 2">
    <name type="scientific">Myodes glareolus</name>
    <name type="common">Bank vole</name>
    <name type="synonym">Clethrionomys glareolus</name>
    <dbReference type="NCBI Taxonomy" id="447135"/>
    <lineage>
        <taxon>Eukaryota</taxon>
        <taxon>Metazoa</taxon>
        <taxon>Chordata</taxon>
        <taxon>Craniata</taxon>
        <taxon>Vertebrata</taxon>
        <taxon>Euteleostomi</taxon>
        <taxon>Mammalia</taxon>
        <taxon>Eutheria</taxon>
        <taxon>Euarchontoglires</taxon>
        <taxon>Glires</taxon>
        <taxon>Rodentia</taxon>
        <taxon>Myomorpha</taxon>
        <taxon>Muroidea</taxon>
        <taxon>Cricetidae</taxon>
        <taxon>Arvicolinae</taxon>
        <taxon>Myodes</taxon>
    </lineage>
</organism>